<organism evidence="5 6">
    <name type="scientific">Pseudodonghicola flavimaris</name>
    <dbReference type="NCBI Taxonomy" id="3050036"/>
    <lineage>
        <taxon>Bacteria</taxon>
        <taxon>Pseudomonadati</taxon>
        <taxon>Pseudomonadota</taxon>
        <taxon>Alphaproteobacteria</taxon>
        <taxon>Rhodobacterales</taxon>
        <taxon>Paracoccaceae</taxon>
        <taxon>Pseudodonghicola</taxon>
    </lineage>
</organism>
<reference evidence="5 6" key="1">
    <citation type="submission" date="2023-05" db="EMBL/GenBank/DDBJ databases">
        <title>Pseudodonghicola sp. nov.</title>
        <authorList>
            <person name="Huang J."/>
        </authorList>
    </citation>
    <scope>NUCLEOTIDE SEQUENCE [LARGE SCALE GENOMIC DNA]</scope>
    <source>
        <strain evidence="5 6">IC7</strain>
    </source>
</reference>
<dbReference type="InterPro" id="IPR036390">
    <property type="entry name" value="WH_DNA-bd_sf"/>
</dbReference>
<dbReference type="InterPro" id="IPR050679">
    <property type="entry name" value="Bact_HTH_transcr_reg"/>
</dbReference>
<gene>
    <name evidence="5" type="ORF">QO033_14620</name>
</gene>
<dbReference type="InterPro" id="IPR036388">
    <property type="entry name" value="WH-like_DNA-bd_sf"/>
</dbReference>
<comment type="caution">
    <text evidence="5">The sequence shown here is derived from an EMBL/GenBank/DDBJ whole genome shotgun (WGS) entry which is preliminary data.</text>
</comment>
<name>A0ABT7F2T4_9RHOB</name>
<dbReference type="InterPro" id="IPR011663">
    <property type="entry name" value="UTRA"/>
</dbReference>
<dbReference type="SMART" id="SM00419">
    <property type="entry name" value="HTH_CRP"/>
    <property type="match status" value="1"/>
</dbReference>
<dbReference type="Pfam" id="PF00392">
    <property type="entry name" value="GntR"/>
    <property type="match status" value="1"/>
</dbReference>
<evidence type="ECO:0000259" key="4">
    <source>
        <dbReference type="PROSITE" id="PS50949"/>
    </source>
</evidence>
<proteinExistence type="predicted"/>
<evidence type="ECO:0000313" key="5">
    <source>
        <dbReference type="EMBL" id="MDK3018916.1"/>
    </source>
</evidence>
<keyword evidence="1" id="KW-0805">Transcription regulation</keyword>
<protein>
    <submittedName>
        <fullName evidence="5">UTRA domain-containing protein</fullName>
    </submittedName>
</protein>
<dbReference type="Gene3D" id="1.10.10.10">
    <property type="entry name" value="Winged helix-like DNA-binding domain superfamily/Winged helix DNA-binding domain"/>
    <property type="match status" value="1"/>
</dbReference>
<dbReference type="PROSITE" id="PS50949">
    <property type="entry name" value="HTH_GNTR"/>
    <property type="match status" value="1"/>
</dbReference>
<evidence type="ECO:0000256" key="3">
    <source>
        <dbReference type="ARBA" id="ARBA00023163"/>
    </source>
</evidence>
<dbReference type="SUPFAM" id="SSF64288">
    <property type="entry name" value="Chorismate lyase-like"/>
    <property type="match status" value="1"/>
</dbReference>
<dbReference type="InterPro" id="IPR028978">
    <property type="entry name" value="Chorismate_lyase_/UTRA_dom_sf"/>
</dbReference>
<dbReference type="InterPro" id="IPR012318">
    <property type="entry name" value="HTH_CRP"/>
</dbReference>
<dbReference type="PANTHER" id="PTHR44846:SF16">
    <property type="entry name" value="TRANSCRIPTIONAL REGULATOR PHNF-RELATED"/>
    <property type="match status" value="1"/>
</dbReference>
<evidence type="ECO:0000313" key="6">
    <source>
        <dbReference type="Proteomes" id="UP001243757"/>
    </source>
</evidence>
<keyword evidence="3" id="KW-0804">Transcription</keyword>
<dbReference type="Pfam" id="PF07702">
    <property type="entry name" value="UTRA"/>
    <property type="match status" value="1"/>
</dbReference>
<dbReference type="PRINTS" id="PR00035">
    <property type="entry name" value="HTHGNTR"/>
</dbReference>
<feature type="domain" description="HTH gntR-type" evidence="4">
    <location>
        <begin position="15"/>
        <end position="83"/>
    </location>
</feature>
<dbReference type="PANTHER" id="PTHR44846">
    <property type="entry name" value="MANNOSYL-D-GLYCERATE TRANSPORT/METABOLISM SYSTEM REPRESSOR MNGR-RELATED"/>
    <property type="match status" value="1"/>
</dbReference>
<dbReference type="Proteomes" id="UP001243757">
    <property type="component" value="Unassembled WGS sequence"/>
</dbReference>
<accession>A0ABT7F2T4</accession>
<dbReference type="SMART" id="SM00866">
    <property type="entry name" value="UTRA"/>
    <property type="match status" value="1"/>
</dbReference>
<dbReference type="Gene3D" id="3.40.1410.10">
    <property type="entry name" value="Chorismate lyase-like"/>
    <property type="match status" value="1"/>
</dbReference>
<dbReference type="CDD" id="cd07377">
    <property type="entry name" value="WHTH_GntR"/>
    <property type="match status" value="1"/>
</dbReference>
<evidence type="ECO:0000256" key="2">
    <source>
        <dbReference type="ARBA" id="ARBA00023125"/>
    </source>
</evidence>
<dbReference type="EMBL" id="JASNJD010000010">
    <property type="protein sequence ID" value="MDK3018916.1"/>
    <property type="molecule type" value="Genomic_DNA"/>
</dbReference>
<dbReference type="SUPFAM" id="SSF46785">
    <property type="entry name" value="Winged helix' DNA-binding domain"/>
    <property type="match status" value="1"/>
</dbReference>
<keyword evidence="6" id="KW-1185">Reference proteome</keyword>
<dbReference type="RefSeq" id="WP_284481722.1">
    <property type="nucleotide sequence ID" value="NZ_JASNJD010000010.1"/>
</dbReference>
<sequence length="242" mass="27187">MTDLLSAAPEDPREPMSFRDIKQVVLDRIESRVWPPDSLLPSEKDLAEEFSSTRTTVNRALRELAEEGYLERRRKAGTRVLNAPVRQARLAIPLVRDEVVAMGASYRYVLVGREELAAPGWLAARFGLPPQARVLHVRCMHFADARPFQFEDRWIVTDSVPGVLEADFSAIGPNEWLLQRVPVSNVELTFSASRAGAEMAEFLDAAPGDPIFTVERMTWLRGAPVTFARLYHVPGYGLTTRI</sequence>
<keyword evidence="2" id="KW-0238">DNA-binding</keyword>
<dbReference type="SMART" id="SM00345">
    <property type="entry name" value="HTH_GNTR"/>
    <property type="match status" value="1"/>
</dbReference>
<evidence type="ECO:0000256" key="1">
    <source>
        <dbReference type="ARBA" id="ARBA00023015"/>
    </source>
</evidence>
<dbReference type="InterPro" id="IPR000524">
    <property type="entry name" value="Tscrpt_reg_HTH_GntR"/>
</dbReference>